<dbReference type="AlphaFoldDB" id="A0A1H7ANE8"/>
<accession>A0A1H7ANE8</accession>
<keyword evidence="2" id="KW-1185">Reference proteome</keyword>
<proteinExistence type="predicted"/>
<gene>
    <name evidence="1" type="ORF">SAMN05192553_106154</name>
</gene>
<dbReference type="Proteomes" id="UP000199403">
    <property type="component" value="Unassembled WGS sequence"/>
</dbReference>
<dbReference type="PROSITE" id="PS51257">
    <property type="entry name" value="PROKAR_LIPOPROTEIN"/>
    <property type="match status" value="1"/>
</dbReference>
<protein>
    <submittedName>
        <fullName evidence="1">Uncharacterized protein</fullName>
    </submittedName>
</protein>
<reference evidence="2" key="1">
    <citation type="submission" date="2016-10" db="EMBL/GenBank/DDBJ databases">
        <authorList>
            <person name="Varghese N."/>
            <person name="Submissions S."/>
        </authorList>
    </citation>
    <scope>NUCLEOTIDE SEQUENCE [LARGE SCALE GENOMIC DNA]</scope>
    <source>
        <strain evidence="2">IBRC-M 10761</strain>
    </source>
</reference>
<sequence>MKTSILIPIACIAGILVSCGKKPADPALLTPSEQVQVVPEEEVLEEMPATADSLQLEIDSASIAL</sequence>
<evidence type="ECO:0000313" key="1">
    <source>
        <dbReference type="EMBL" id="SEJ62545.1"/>
    </source>
</evidence>
<dbReference type="EMBL" id="FNZH01000006">
    <property type="protein sequence ID" value="SEJ62545.1"/>
    <property type="molecule type" value="Genomic_DNA"/>
</dbReference>
<name>A0A1H7ANE8_9BACT</name>
<organism evidence="1 2">
    <name type="scientific">Cyclobacterium xiamenense</name>
    <dbReference type="NCBI Taxonomy" id="1297121"/>
    <lineage>
        <taxon>Bacteria</taxon>
        <taxon>Pseudomonadati</taxon>
        <taxon>Bacteroidota</taxon>
        <taxon>Cytophagia</taxon>
        <taxon>Cytophagales</taxon>
        <taxon>Cyclobacteriaceae</taxon>
        <taxon>Cyclobacterium</taxon>
    </lineage>
</organism>
<evidence type="ECO:0000313" key="2">
    <source>
        <dbReference type="Proteomes" id="UP000199403"/>
    </source>
</evidence>
<dbReference type="RefSeq" id="WP_092177276.1">
    <property type="nucleotide sequence ID" value="NZ_FNZH01000006.1"/>
</dbReference>